<keyword evidence="3" id="KW-0804">Transcription</keyword>
<keyword evidence="1" id="KW-0805">Transcription regulation</keyword>
<feature type="domain" description="HTH lacI-type" evidence="4">
    <location>
        <begin position="3"/>
        <end position="62"/>
    </location>
</feature>
<keyword evidence="6" id="KW-1185">Reference proteome</keyword>
<dbReference type="SMART" id="SM00354">
    <property type="entry name" value="HTH_LACI"/>
    <property type="match status" value="1"/>
</dbReference>
<dbReference type="Gene3D" id="3.40.50.2300">
    <property type="match status" value="2"/>
</dbReference>
<dbReference type="PANTHER" id="PTHR30146:SF24">
    <property type="entry name" value="XYLOSE OPERON REGULATORY PROTEIN"/>
    <property type="match status" value="1"/>
</dbReference>
<dbReference type="EMBL" id="CP102290">
    <property type="protein sequence ID" value="UWP60511.1"/>
    <property type="molecule type" value="Genomic_DNA"/>
</dbReference>
<evidence type="ECO:0000313" key="5">
    <source>
        <dbReference type="EMBL" id="UWP60511.1"/>
    </source>
</evidence>
<dbReference type="Gene3D" id="1.10.260.40">
    <property type="entry name" value="lambda repressor-like DNA-binding domains"/>
    <property type="match status" value="1"/>
</dbReference>
<accession>A0ABY5VJV4</accession>
<protein>
    <submittedName>
        <fullName evidence="5">LacI family transcriptional regulator</fullName>
    </submittedName>
</protein>
<evidence type="ECO:0000313" key="6">
    <source>
        <dbReference type="Proteomes" id="UP001060164"/>
    </source>
</evidence>
<dbReference type="Pfam" id="PF13377">
    <property type="entry name" value="Peripla_BP_3"/>
    <property type="match status" value="1"/>
</dbReference>
<dbReference type="SUPFAM" id="SSF53822">
    <property type="entry name" value="Periplasmic binding protein-like I"/>
    <property type="match status" value="1"/>
</dbReference>
<organism evidence="5 6">
    <name type="scientific">Ruminococcus gauvreauii</name>
    <dbReference type="NCBI Taxonomy" id="438033"/>
    <lineage>
        <taxon>Bacteria</taxon>
        <taxon>Bacillati</taxon>
        <taxon>Bacillota</taxon>
        <taxon>Clostridia</taxon>
        <taxon>Eubacteriales</taxon>
        <taxon>Oscillospiraceae</taxon>
        <taxon>Ruminococcus</taxon>
    </lineage>
</organism>
<dbReference type="InterPro" id="IPR046335">
    <property type="entry name" value="LacI/GalR-like_sensor"/>
</dbReference>
<dbReference type="InterPro" id="IPR000843">
    <property type="entry name" value="HTH_LacI"/>
</dbReference>
<dbReference type="InterPro" id="IPR010982">
    <property type="entry name" value="Lambda_DNA-bd_dom_sf"/>
</dbReference>
<dbReference type="Pfam" id="PF00356">
    <property type="entry name" value="LacI"/>
    <property type="match status" value="1"/>
</dbReference>
<dbReference type="PROSITE" id="PS00356">
    <property type="entry name" value="HTH_LACI_1"/>
    <property type="match status" value="1"/>
</dbReference>
<dbReference type="CDD" id="cd01392">
    <property type="entry name" value="HTH_LacI"/>
    <property type="match status" value="1"/>
</dbReference>
<name>A0ABY5VJV4_9FIRM</name>
<dbReference type="PANTHER" id="PTHR30146">
    <property type="entry name" value="LACI-RELATED TRANSCRIPTIONAL REPRESSOR"/>
    <property type="match status" value="1"/>
</dbReference>
<evidence type="ECO:0000256" key="3">
    <source>
        <dbReference type="ARBA" id="ARBA00023163"/>
    </source>
</evidence>
<evidence type="ECO:0000256" key="2">
    <source>
        <dbReference type="ARBA" id="ARBA00023125"/>
    </source>
</evidence>
<dbReference type="Proteomes" id="UP001060164">
    <property type="component" value="Chromosome"/>
</dbReference>
<reference evidence="5" key="1">
    <citation type="journal article" date="2022" name="Cell">
        <title>Design, construction, and in vivo augmentation of a complex gut microbiome.</title>
        <authorList>
            <person name="Cheng A.G."/>
            <person name="Ho P.Y."/>
            <person name="Aranda-Diaz A."/>
            <person name="Jain S."/>
            <person name="Yu F.B."/>
            <person name="Meng X."/>
            <person name="Wang M."/>
            <person name="Iakiviak M."/>
            <person name="Nagashima K."/>
            <person name="Zhao A."/>
            <person name="Murugkar P."/>
            <person name="Patil A."/>
            <person name="Atabakhsh K."/>
            <person name="Weakley A."/>
            <person name="Yan J."/>
            <person name="Brumbaugh A.R."/>
            <person name="Higginbottom S."/>
            <person name="Dimas A."/>
            <person name="Shiver A.L."/>
            <person name="Deutschbauer A."/>
            <person name="Neff N."/>
            <person name="Sonnenburg J.L."/>
            <person name="Huang K.C."/>
            <person name="Fischbach M.A."/>
        </authorList>
    </citation>
    <scope>NUCLEOTIDE SEQUENCE</scope>
    <source>
        <strain evidence="5">DSM 19829</strain>
    </source>
</reference>
<dbReference type="RefSeq" id="WP_028530079.1">
    <property type="nucleotide sequence ID" value="NZ_CABLBR010000042.1"/>
</dbReference>
<dbReference type="PROSITE" id="PS50932">
    <property type="entry name" value="HTH_LACI_2"/>
    <property type="match status" value="1"/>
</dbReference>
<evidence type="ECO:0000256" key="1">
    <source>
        <dbReference type="ARBA" id="ARBA00023015"/>
    </source>
</evidence>
<evidence type="ECO:0000259" key="4">
    <source>
        <dbReference type="PROSITE" id="PS50932"/>
    </source>
</evidence>
<keyword evidence="2" id="KW-0238">DNA-binding</keyword>
<gene>
    <name evidence="5" type="ORF">NQ502_05595</name>
</gene>
<proteinExistence type="predicted"/>
<dbReference type="SUPFAM" id="SSF47413">
    <property type="entry name" value="lambda repressor-like DNA-binding domains"/>
    <property type="match status" value="1"/>
</dbReference>
<sequence>MKVTMKDIAEKTGVSINTVSLALRNMTSVKKETRELIWQTALQMGYLEQKSKPDIHNIGLISTGERLQDSYFYMSFYQNILSRVHDRGYNMMVFKGDACDTQPDALRDIFETNSISGLIVLGDMEERIVAKIAATNLPLIATGTRYHTLKVPTIIEDNLEGAHIAVKHLYEKGYRNIGFIGNPLHSTGFKERYEGFMGAMFHFGLLPRQEWMVTDLDQTHVYDLDRLRSKLGGLKIYPEAFICTNDNMAVLAAKIFSELGLSIPNDIALVGFDNSIIGKMSTPSITSIDVQCALQAETCVQVLIDYIENGTMDPYRMVLPVTLSCKEST</sequence>
<dbReference type="InterPro" id="IPR028082">
    <property type="entry name" value="Peripla_BP_I"/>
</dbReference>